<evidence type="ECO:0000313" key="2">
    <source>
        <dbReference type="EMBL" id="KAF6298985.1"/>
    </source>
</evidence>
<protein>
    <submittedName>
        <fullName evidence="2">Uncharacterized protein</fullName>
    </submittedName>
</protein>
<feature type="region of interest" description="Disordered" evidence="1">
    <location>
        <begin position="14"/>
        <end position="156"/>
    </location>
</feature>
<comment type="caution">
    <text evidence="2">The sequence shown here is derived from an EMBL/GenBank/DDBJ whole genome shotgun (WGS) entry which is preliminary data.</text>
</comment>
<feature type="compositionally biased region" description="Low complexity" evidence="1">
    <location>
        <begin position="71"/>
        <end position="91"/>
    </location>
</feature>
<reference evidence="2 3" key="1">
    <citation type="journal article" date="2020" name="Nature">
        <title>Six reference-quality genomes reveal evolution of bat adaptations.</title>
        <authorList>
            <person name="Jebb D."/>
            <person name="Huang Z."/>
            <person name="Pippel M."/>
            <person name="Hughes G.M."/>
            <person name="Lavrichenko K."/>
            <person name="Devanna P."/>
            <person name="Winkler S."/>
            <person name="Jermiin L.S."/>
            <person name="Skirmuntt E.C."/>
            <person name="Katzourakis A."/>
            <person name="Burkitt-Gray L."/>
            <person name="Ray D.A."/>
            <person name="Sullivan K.A.M."/>
            <person name="Roscito J.G."/>
            <person name="Kirilenko B.M."/>
            <person name="Davalos L.M."/>
            <person name="Corthals A.P."/>
            <person name="Power M.L."/>
            <person name="Jones G."/>
            <person name="Ransome R.D."/>
            <person name="Dechmann D.K.N."/>
            <person name="Locatelli A.G."/>
            <person name="Puechmaille S.J."/>
            <person name="Fedrigo O."/>
            <person name="Jarvis E.D."/>
            <person name="Hiller M."/>
            <person name="Vernes S.C."/>
            <person name="Myers E.W."/>
            <person name="Teeling E.C."/>
        </authorList>
    </citation>
    <scope>NUCLEOTIDE SEQUENCE [LARGE SCALE GENOMIC DNA]</scope>
    <source>
        <strain evidence="2">MRhiFer1</strain>
        <tissue evidence="2">Lung</tissue>
    </source>
</reference>
<gene>
    <name evidence="2" type="ORF">mRhiFer1_009006</name>
</gene>
<sequence>MCAASPSAAAARLARGSFGRRQSRDWLGARDAAGGGAEWSTPQDWGVAGAGTRARALCPEPWPEPAEPRRLPASTGLSGAAPLAALPEAGAQSRSPHPWPKPPTQVRDARGRRQAGAVRPLPPFSPDSFDPRALRRTSAPGLPGSARGGPGNGPQLISFHQAALGRLETAEPVIAFFRRPCADWTTANQRLVYTR</sequence>
<evidence type="ECO:0000313" key="3">
    <source>
        <dbReference type="Proteomes" id="UP000585614"/>
    </source>
</evidence>
<evidence type="ECO:0000256" key="1">
    <source>
        <dbReference type="SAM" id="MobiDB-lite"/>
    </source>
</evidence>
<dbReference type="EMBL" id="JACAGC010000020">
    <property type="protein sequence ID" value="KAF6298985.1"/>
    <property type="molecule type" value="Genomic_DNA"/>
</dbReference>
<dbReference type="AlphaFoldDB" id="A0A7J7TEM0"/>
<name>A0A7J7TEM0_RHIFE</name>
<dbReference type="Proteomes" id="UP000585614">
    <property type="component" value="Unassembled WGS sequence"/>
</dbReference>
<accession>A0A7J7TEM0</accession>
<organism evidence="2 3">
    <name type="scientific">Rhinolophus ferrumequinum</name>
    <name type="common">Greater horseshoe bat</name>
    <dbReference type="NCBI Taxonomy" id="59479"/>
    <lineage>
        <taxon>Eukaryota</taxon>
        <taxon>Metazoa</taxon>
        <taxon>Chordata</taxon>
        <taxon>Craniata</taxon>
        <taxon>Vertebrata</taxon>
        <taxon>Euteleostomi</taxon>
        <taxon>Mammalia</taxon>
        <taxon>Eutheria</taxon>
        <taxon>Laurasiatheria</taxon>
        <taxon>Chiroptera</taxon>
        <taxon>Yinpterochiroptera</taxon>
        <taxon>Rhinolophoidea</taxon>
        <taxon>Rhinolophidae</taxon>
        <taxon>Rhinolophinae</taxon>
        <taxon>Rhinolophus</taxon>
    </lineage>
</organism>
<proteinExistence type="predicted"/>